<feature type="compositionally biased region" description="Basic and acidic residues" evidence="1">
    <location>
        <begin position="96"/>
        <end position="120"/>
    </location>
</feature>
<evidence type="ECO:0000259" key="2">
    <source>
        <dbReference type="Pfam" id="PF03413"/>
    </source>
</evidence>
<feature type="domain" description="PepSY" evidence="2">
    <location>
        <begin position="159"/>
        <end position="213"/>
    </location>
</feature>
<dbReference type="AlphaFoldDB" id="A0A2A2IH45"/>
<protein>
    <recommendedName>
        <fullName evidence="2">PepSY domain-containing protein</fullName>
    </recommendedName>
</protein>
<sequence length="223" mass="24649">MKKKTIIIIAAVAVAAALGWGIFQSGASTANSEFSSDEIRELVLSQYPGEITRLDFEKDINDAVYEVVVENNGKQYVIKMDGISGEVLDMQEKLISENKTKEEANNTENNNRKTDKKDDTNENSDVNNDQKGKNGEKSSNDGKIKDNNSNKDSSTNAVISKDKAKEIALKEFSGTIVELEQDENDGRLIYEIQIEDGEDEAEVEIDAYTGEVILVDIDLEDGD</sequence>
<evidence type="ECO:0000313" key="3">
    <source>
        <dbReference type="EMBL" id="PAV30688.1"/>
    </source>
</evidence>
<dbReference type="RefSeq" id="WP_095654654.1">
    <property type="nucleotide sequence ID" value="NZ_NPOA01000003.1"/>
</dbReference>
<dbReference type="Pfam" id="PF03413">
    <property type="entry name" value="PepSY"/>
    <property type="match status" value="2"/>
</dbReference>
<dbReference type="Proteomes" id="UP000218887">
    <property type="component" value="Unassembled WGS sequence"/>
</dbReference>
<gene>
    <name evidence="3" type="ORF">CIL05_06190</name>
</gene>
<name>A0A2A2IH45_9BACI</name>
<evidence type="ECO:0000256" key="1">
    <source>
        <dbReference type="SAM" id="MobiDB-lite"/>
    </source>
</evidence>
<comment type="caution">
    <text evidence="3">The sequence shown here is derived from an EMBL/GenBank/DDBJ whole genome shotgun (WGS) entry which is preliminary data.</text>
</comment>
<organism evidence="3 4">
    <name type="scientific">Virgibacillus profundi</name>
    <dbReference type="NCBI Taxonomy" id="2024555"/>
    <lineage>
        <taxon>Bacteria</taxon>
        <taxon>Bacillati</taxon>
        <taxon>Bacillota</taxon>
        <taxon>Bacilli</taxon>
        <taxon>Bacillales</taxon>
        <taxon>Bacillaceae</taxon>
        <taxon>Virgibacillus</taxon>
    </lineage>
</organism>
<accession>A0A2A2IH45</accession>
<dbReference type="OrthoDB" id="5361545at2"/>
<reference evidence="3 4" key="1">
    <citation type="submission" date="2017-08" db="EMBL/GenBank/DDBJ databases">
        <title>Virgibacillus indicus sp. nov. and Virgibacillus profoundi sp. nov, two moderately halophilic bacteria isolated from marine sediment by using the Microfluidic Streak Plate.</title>
        <authorList>
            <person name="Xu B."/>
            <person name="Hu B."/>
            <person name="Wang J."/>
            <person name="Zhu Y."/>
            <person name="Huang L."/>
            <person name="Du W."/>
            <person name="Huang Y."/>
        </authorList>
    </citation>
    <scope>NUCLEOTIDE SEQUENCE [LARGE SCALE GENOMIC DNA]</scope>
    <source>
        <strain evidence="3 4">IO3-P3-H5</strain>
    </source>
</reference>
<dbReference type="InterPro" id="IPR025711">
    <property type="entry name" value="PepSY"/>
</dbReference>
<proteinExistence type="predicted"/>
<dbReference type="EMBL" id="NPOA01000003">
    <property type="protein sequence ID" value="PAV30688.1"/>
    <property type="molecule type" value="Genomic_DNA"/>
</dbReference>
<evidence type="ECO:0000313" key="4">
    <source>
        <dbReference type="Proteomes" id="UP000218887"/>
    </source>
</evidence>
<feature type="domain" description="PepSY" evidence="2">
    <location>
        <begin position="35"/>
        <end position="90"/>
    </location>
</feature>
<keyword evidence="4" id="KW-1185">Reference proteome</keyword>
<feature type="region of interest" description="Disordered" evidence="1">
    <location>
        <begin position="96"/>
        <end position="157"/>
    </location>
</feature>
<feature type="compositionally biased region" description="Basic and acidic residues" evidence="1">
    <location>
        <begin position="128"/>
        <end position="149"/>
    </location>
</feature>
<dbReference type="Gene3D" id="3.10.450.40">
    <property type="match status" value="2"/>
</dbReference>